<evidence type="ECO:0000256" key="5">
    <source>
        <dbReference type="ARBA" id="ARBA00022729"/>
    </source>
</evidence>
<proteinExistence type="inferred from homology"/>
<dbReference type="Gene3D" id="3.80.10.10">
    <property type="entry name" value="Ribonuclease Inhibitor"/>
    <property type="match status" value="1"/>
</dbReference>
<dbReference type="InterPro" id="IPR001611">
    <property type="entry name" value="Leu-rich_rpt"/>
</dbReference>
<evidence type="ECO:0000256" key="11">
    <source>
        <dbReference type="SAM" id="MobiDB-lite"/>
    </source>
</evidence>
<keyword evidence="6" id="KW-0677">Repeat</keyword>
<keyword evidence="8 12" id="KW-0472">Membrane</keyword>
<dbReference type="Pfam" id="PF00560">
    <property type="entry name" value="LRR_1"/>
    <property type="match status" value="3"/>
</dbReference>
<dbReference type="PANTHER" id="PTHR48063">
    <property type="entry name" value="LRR RECEPTOR-LIKE KINASE"/>
    <property type="match status" value="1"/>
</dbReference>
<feature type="signal peptide" evidence="13">
    <location>
        <begin position="1"/>
        <end position="30"/>
    </location>
</feature>
<evidence type="ECO:0000256" key="7">
    <source>
        <dbReference type="ARBA" id="ARBA00022989"/>
    </source>
</evidence>
<feature type="chain" id="PRO_5029579024" evidence="13">
    <location>
        <begin position="31"/>
        <end position="727"/>
    </location>
</feature>
<evidence type="ECO:0000256" key="10">
    <source>
        <dbReference type="ARBA" id="ARBA00023180"/>
    </source>
</evidence>
<dbReference type="EMBL" id="LRBV02000005">
    <property type="status" value="NOT_ANNOTATED_CDS"/>
    <property type="molecule type" value="Genomic_DNA"/>
</dbReference>
<dbReference type="Pfam" id="PF13855">
    <property type="entry name" value="LRR_8"/>
    <property type="match status" value="1"/>
</dbReference>
<evidence type="ECO:0000256" key="2">
    <source>
        <dbReference type="ARBA" id="ARBA00009592"/>
    </source>
</evidence>
<dbReference type="Gramene" id="QL05p087294:mrna">
    <property type="protein sequence ID" value="QL05p087294:mrna"/>
    <property type="gene ID" value="QL05p087294"/>
</dbReference>
<reference evidence="14 15" key="1">
    <citation type="journal article" date="2016" name="G3 (Bethesda)">
        <title>First Draft Assembly and Annotation of the Genome of a California Endemic Oak Quercus lobata Nee (Fagaceae).</title>
        <authorList>
            <person name="Sork V.L."/>
            <person name="Fitz-Gibbon S.T."/>
            <person name="Puiu D."/>
            <person name="Crepeau M."/>
            <person name="Gugger P.F."/>
            <person name="Sherman R."/>
            <person name="Stevens K."/>
            <person name="Langley C.H."/>
            <person name="Pellegrini M."/>
            <person name="Salzberg S.L."/>
        </authorList>
    </citation>
    <scope>NUCLEOTIDE SEQUENCE [LARGE SCALE GENOMIC DNA]</scope>
    <source>
        <strain evidence="14 15">cv. SW786</strain>
    </source>
</reference>
<evidence type="ECO:0000256" key="8">
    <source>
        <dbReference type="ARBA" id="ARBA00023136"/>
    </source>
</evidence>
<name>A0A7N2LUY2_QUELO</name>
<evidence type="ECO:0000256" key="12">
    <source>
        <dbReference type="SAM" id="Phobius"/>
    </source>
</evidence>
<evidence type="ECO:0000256" key="4">
    <source>
        <dbReference type="ARBA" id="ARBA00022692"/>
    </source>
</evidence>
<keyword evidence="9" id="KW-0675">Receptor</keyword>
<dbReference type="FunFam" id="3.80.10.10:FF:000111">
    <property type="entry name" value="LRR receptor-like serine/threonine-protein kinase ERECTA"/>
    <property type="match status" value="1"/>
</dbReference>
<dbReference type="InterPro" id="IPR046956">
    <property type="entry name" value="RLP23-like"/>
</dbReference>
<reference evidence="14" key="2">
    <citation type="submission" date="2021-01" db="UniProtKB">
        <authorList>
            <consortium name="EnsemblPlants"/>
        </authorList>
    </citation>
    <scope>IDENTIFICATION</scope>
</reference>
<feature type="region of interest" description="Disordered" evidence="11">
    <location>
        <begin position="653"/>
        <end position="675"/>
    </location>
</feature>
<dbReference type="InParanoid" id="A0A7N2LUY2"/>
<dbReference type="InterPro" id="IPR032675">
    <property type="entry name" value="LRR_dom_sf"/>
</dbReference>
<keyword evidence="3" id="KW-0433">Leucine-rich repeat</keyword>
<protein>
    <submittedName>
        <fullName evidence="14">Uncharacterized protein</fullName>
    </submittedName>
</protein>
<dbReference type="Proteomes" id="UP000594261">
    <property type="component" value="Chromosome 5"/>
</dbReference>
<comment type="similarity">
    <text evidence="2">Belongs to the RLP family.</text>
</comment>
<evidence type="ECO:0000313" key="14">
    <source>
        <dbReference type="EnsemblPlants" id="QL05p087294:mrna"/>
    </source>
</evidence>
<keyword evidence="15" id="KW-1185">Reference proteome</keyword>
<dbReference type="PROSITE" id="PS51450">
    <property type="entry name" value="LRR"/>
    <property type="match status" value="2"/>
</dbReference>
<keyword evidence="5 13" id="KW-0732">Signal</keyword>
<keyword evidence="7 12" id="KW-1133">Transmembrane helix</keyword>
<evidence type="ECO:0000256" key="3">
    <source>
        <dbReference type="ARBA" id="ARBA00022614"/>
    </source>
</evidence>
<organism evidence="14 15">
    <name type="scientific">Quercus lobata</name>
    <name type="common">Valley oak</name>
    <dbReference type="NCBI Taxonomy" id="97700"/>
    <lineage>
        <taxon>Eukaryota</taxon>
        <taxon>Viridiplantae</taxon>
        <taxon>Streptophyta</taxon>
        <taxon>Embryophyta</taxon>
        <taxon>Tracheophyta</taxon>
        <taxon>Spermatophyta</taxon>
        <taxon>Magnoliopsida</taxon>
        <taxon>eudicotyledons</taxon>
        <taxon>Gunneridae</taxon>
        <taxon>Pentapetalae</taxon>
        <taxon>rosids</taxon>
        <taxon>fabids</taxon>
        <taxon>Fagales</taxon>
        <taxon>Fagaceae</taxon>
        <taxon>Quercus</taxon>
    </lineage>
</organism>
<accession>A0A7N2LUY2</accession>
<evidence type="ECO:0000256" key="1">
    <source>
        <dbReference type="ARBA" id="ARBA00004479"/>
    </source>
</evidence>
<keyword evidence="10" id="KW-0325">Glycoprotein</keyword>
<evidence type="ECO:0000256" key="13">
    <source>
        <dbReference type="SAM" id="SignalP"/>
    </source>
</evidence>
<dbReference type="AlphaFoldDB" id="A0A7N2LUY2"/>
<dbReference type="EnsemblPlants" id="QL05p087294:mrna">
    <property type="protein sequence ID" value="QL05p087294:mrna"/>
    <property type="gene ID" value="QL05p087294"/>
</dbReference>
<feature type="transmembrane region" description="Helical" evidence="12">
    <location>
        <begin position="511"/>
        <end position="534"/>
    </location>
</feature>
<evidence type="ECO:0000256" key="6">
    <source>
        <dbReference type="ARBA" id="ARBA00022737"/>
    </source>
</evidence>
<evidence type="ECO:0000256" key="9">
    <source>
        <dbReference type="ARBA" id="ARBA00023170"/>
    </source>
</evidence>
<dbReference type="GO" id="GO:0016020">
    <property type="term" value="C:membrane"/>
    <property type="evidence" value="ECO:0007669"/>
    <property type="project" value="UniProtKB-SubCell"/>
</dbReference>
<keyword evidence="4 12" id="KW-0812">Transmembrane</keyword>
<feature type="compositionally biased region" description="Basic and acidic residues" evidence="11">
    <location>
        <begin position="653"/>
        <end position="666"/>
    </location>
</feature>
<comment type="subcellular location">
    <subcellularLocation>
        <location evidence="1">Membrane</location>
        <topology evidence="1">Single-pass type I membrane protein</topology>
    </subcellularLocation>
</comment>
<sequence>MRDKLFSRLNKTLLMTMAIFLLGAPTKIVARGVGSGVATKQATSSCLISMTCSPFPQGLCKSQIPEFIASLSNLRHRDLCDANFGRNIPFQLGNLLNLQYLDLGMNYFNKPENIEWLPQLSSLKFLCMNTVNLSKVNNWLHVVNKLPYLTSLFLYSLLQWLFKSNTSVVELDLSFNQFHGLIPDAFSRINSLAILNLRFNEFEGEIPKAFGGMCNLKTLSLSGNSLSGKLLDFIQNLSGCANHSLEVLHLDQNQIMGSLPDLTTFPSLRQLRLHQNRLNGTIPESLGKQSNLVSLSLFDNSLEGSIPKCVNNLTALTQKGSPNATITHYHTTWVSNSSLFFMSYDDRMFFMWKGKEHEYKNTLGFLKGVDLSSNNLTRWIPGEIVELVELVSLNLSRNCLTGQITSDIVMLQSLEALDLSKNHLSGGIPSSLSHIDRLSVLDLSNNNVSGKIPTSPHLDTFIASSYEGNPNLCRAPLPKKCSGEEIAQNPAMNGSREHAGMQDEREGFISIGFYVSVALGFIAGFWGVVGTLVLNVSLRVAYFRFLNNFKDRLYVAISENMARVPRQLQNYLILGDVSEIDDNFDDVAIKTFKVDLPTEHGLSKSLIGKPITSVYQLMDRIDKHKRVEEDQQQGKGKEKGKGKVIPQERRDFRSDRCNDSRPHRDFAGQFGPTAPQGVNTVFQEPVHQVSEKIKNEILQMAEQDEWRPLEAQSKPSLLIPLGTGAYR</sequence>
<dbReference type="PANTHER" id="PTHR48063:SF101">
    <property type="entry name" value="LRR RECEPTOR-LIKE SERINE_THREONINE-PROTEIN KINASE FLS2"/>
    <property type="match status" value="1"/>
</dbReference>
<dbReference type="SUPFAM" id="SSF52058">
    <property type="entry name" value="L domain-like"/>
    <property type="match status" value="1"/>
</dbReference>
<evidence type="ECO:0000313" key="15">
    <source>
        <dbReference type="Proteomes" id="UP000594261"/>
    </source>
</evidence>